<reference evidence="4 5" key="1">
    <citation type="submission" date="2010-02" db="EMBL/GenBank/DDBJ databases">
        <authorList>
            <person name="Weinstock G."/>
            <person name="Sodergren E."/>
            <person name="Clifton S."/>
            <person name="Fulton L."/>
            <person name="Fulton B."/>
            <person name="Courtney L."/>
            <person name="Fronick C."/>
            <person name="Harrison M."/>
            <person name="Strong C."/>
            <person name="Farmer C."/>
            <person name="Delahaunty K."/>
            <person name="Markovic C."/>
            <person name="Hall O."/>
            <person name="Minx P."/>
            <person name="Tomlinson C."/>
            <person name="Mitreva M."/>
            <person name="Nelson J."/>
            <person name="Hou S."/>
            <person name="Wollam A."/>
            <person name="Pepin K.H."/>
            <person name="Johnson M."/>
            <person name="Bhonagiri V."/>
            <person name="Zhang X."/>
            <person name="Suruliraj S."/>
            <person name="Warren W."/>
            <person name="Chinwalla A."/>
            <person name="Mardis E.R."/>
            <person name="Wilson R.K."/>
        </authorList>
    </citation>
    <scope>NUCLEOTIDE SEQUENCE [LARGE SCALE GENOMIC DNA]</scope>
    <source>
        <strain evidence="4 5">DSM 20213</strain>
    </source>
</reference>
<name>D4BQL1_BIFBR</name>
<dbReference type="InterPro" id="IPR000253">
    <property type="entry name" value="FHA_dom"/>
</dbReference>
<dbReference type="InterPro" id="IPR057893">
    <property type="entry name" value="LRV_2"/>
</dbReference>
<proteinExistence type="predicted"/>
<feature type="compositionally biased region" description="Polar residues" evidence="2">
    <location>
        <begin position="327"/>
        <end position="339"/>
    </location>
</feature>
<feature type="domain" description="FHA" evidence="3">
    <location>
        <begin position="62"/>
        <end position="117"/>
    </location>
</feature>
<dbReference type="Pfam" id="PF00498">
    <property type="entry name" value="FHA"/>
    <property type="match status" value="1"/>
</dbReference>
<sequence length="476" mass="51663">MEAANAQKLQFLTGIIRRNRVKDDTMAHSVVHSVYREAVTVSEWTVRINGVDRVNVKPGDCVEIGRKPLRPLADDGMQRLDVVDQTKSMSKRHAVFEVKQNGSAAVRDLGSTNGSYVVRDNGDLLRLPVDAEFMLPSSPMRMQFGDVPADFIRIDDVEHDQQLPVPDLFGYAVNEAPQEPDAADMSVDDILDLRAGEPTAAFSAASVRHKVDELDFSSLNIAQSVVKAEEPATPRDLFADAMAEQSEDTVPDGEAQQTQPAADFVPQTSPQAEPVEPAESSAPAVVPVDAIAHPVAKVPETVSGTASETATETESETAPSAEAVSIPDQQPDVQAQPEQSPVFEQPGQFVQPDQSDQSDQPVQVSVADLGEADTTGVYTPAFEPGSVFDRVSKGELKAQEPVVEVDGLTSDDAKTTQDFSTQFEIARHPELLAFLAMNPYLYDDMYAWLAARGEADIDEALSHNKGYQEYREAVGK</sequence>
<feature type="region of interest" description="Disordered" evidence="2">
    <location>
        <begin position="297"/>
        <end position="362"/>
    </location>
</feature>
<dbReference type="SUPFAM" id="SSF49879">
    <property type="entry name" value="SMAD/FHA domain"/>
    <property type="match status" value="1"/>
</dbReference>
<dbReference type="PATRIC" id="fig|518634.7.peg.1373"/>
<dbReference type="Gene3D" id="2.60.200.20">
    <property type="match status" value="1"/>
</dbReference>
<dbReference type="Proteomes" id="UP000003191">
    <property type="component" value="Unassembled WGS sequence"/>
</dbReference>
<feature type="compositionally biased region" description="Polar residues" evidence="2">
    <location>
        <begin position="255"/>
        <end position="271"/>
    </location>
</feature>
<organism evidence="4 5">
    <name type="scientific">Bifidobacterium breve DSM 20213 = JCM 1192</name>
    <dbReference type="NCBI Taxonomy" id="518634"/>
    <lineage>
        <taxon>Bacteria</taxon>
        <taxon>Bacillati</taxon>
        <taxon>Actinomycetota</taxon>
        <taxon>Actinomycetes</taxon>
        <taxon>Bifidobacteriales</taxon>
        <taxon>Bifidobacteriaceae</taxon>
        <taxon>Bifidobacterium</taxon>
    </lineage>
</organism>
<evidence type="ECO:0000256" key="2">
    <source>
        <dbReference type="SAM" id="MobiDB-lite"/>
    </source>
</evidence>
<gene>
    <name evidence="4" type="ORF">BIFBRE_04384</name>
</gene>
<evidence type="ECO:0000313" key="5">
    <source>
        <dbReference type="Proteomes" id="UP000003191"/>
    </source>
</evidence>
<evidence type="ECO:0000256" key="1">
    <source>
        <dbReference type="ARBA" id="ARBA00022553"/>
    </source>
</evidence>
<dbReference type="InterPro" id="IPR008984">
    <property type="entry name" value="SMAD_FHA_dom_sf"/>
</dbReference>
<dbReference type="Pfam" id="PF25591">
    <property type="entry name" value="LRV_2"/>
    <property type="match status" value="1"/>
</dbReference>
<dbReference type="CDD" id="cd00060">
    <property type="entry name" value="FHA"/>
    <property type="match status" value="1"/>
</dbReference>
<keyword evidence="5" id="KW-1185">Reference proteome</keyword>
<dbReference type="EMBL" id="ACCG02000012">
    <property type="protein sequence ID" value="EFE88506.1"/>
    <property type="molecule type" value="Genomic_DNA"/>
</dbReference>
<feature type="compositionally biased region" description="Low complexity" evidence="2">
    <location>
        <begin position="350"/>
        <end position="362"/>
    </location>
</feature>
<dbReference type="AlphaFoldDB" id="D4BQL1"/>
<protein>
    <submittedName>
        <fullName evidence="4">FHA domain protein</fullName>
    </submittedName>
</protein>
<accession>D4BQL1</accession>
<feature type="region of interest" description="Disordered" evidence="2">
    <location>
        <begin position="244"/>
        <end position="283"/>
    </location>
</feature>
<keyword evidence="1" id="KW-0597">Phosphoprotein</keyword>
<comment type="caution">
    <text evidence="4">The sequence shown here is derived from an EMBL/GenBank/DDBJ whole genome shotgun (WGS) entry which is preliminary data.</text>
</comment>
<dbReference type="STRING" id="1685.RY69_90"/>
<feature type="compositionally biased region" description="Low complexity" evidence="2">
    <location>
        <begin position="300"/>
        <end position="325"/>
    </location>
</feature>
<evidence type="ECO:0000313" key="4">
    <source>
        <dbReference type="EMBL" id="EFE88506.1"/>
    </source>
</evidence>
<evidence type="ECO:0000259" key="3">
    <source>
        <dbReference type="PROSITE" id="PS50006"/>
    </source>
</evidence>
<dbReference type="HOGENOM" id="CLU_026080_0_0_11"/>
<dbReference type="PROSITE" id="PS50006">
    <property type="entry name" value="FHA_DOMAIN"/>
    <property type="match status" value="1"/>
</dbReference>